<comment type="caution">
    <text evidence="1">The sequence shown here is derived from an EMBL/GenBank/DDBJ whole genome shotgun (WGS) entry which is preliminary data.</text>
</comment>
<keyword evidence="2" id="KW-1185">Reference proteome</keyword>
<reference evidence="1 2" key="1">
    <citation type="submission" date="2021-06" db="EMBL/GenBank/DDBJ databases">
        <title>Caerostris darwini draft genome.</title>
        <authorList>
            <person name="Kono N."/>
            <person name="Arakawa K."/>
        </authorList>
    </citation>
    <scope>NUCLEOTIDE SEQUENCE [LARGE SCALE GENOMIC DNA]</scope>
</reference>
<dbReference type="EMBL" id="BPLQ01009039">
    <property type="protein sequence ID" value="GIY41202.1"/>
    <property type="molecule type" value="Genomic_DNA"/>
</dbReference>
<sequence length="96" mass="10769">MRKNLQNKLFCCEMEEAPLVKGHVLSSIKLNSIKSPINTLIKSVLKSKLRRFPLPLSCQQLGRTPSLDRDISVCGSGSLKSIWGRTFHSGGSRMRR</sequence>
<name>A0AAV4T901_9ARAC</name>
<dbReference type="Proteomes" id="UP001054837">
    <property type="component" value="Unassembled WGS sequence"/>
</dbReference>
<evidence type="ECO:0000313" key="1">
    <source>
        <dbReference type="EMBL" id="GIY41202.1"/>
    </source>
</evidence>
<organism evidence="1 2">
    <name type="scientific">Caerostris darwini</name>
    <dbReference type="NCBI Taxonomy" id="1538125"/>
    <lineage>
        <taxon>Eukaryota</taxon>
        <taxon>Metazoa</taxon>
        <taxon>Ecdysozoa</taxon>
        <taxon>Arthropoda</taxon>
        <taxon>Chelicerata</taxon>
        <taxon>Arachnida</taxon>
        <taxon>Araneae</taxon>
        <taxon>Araneomorphae</taxon>
        <taxon>Entelegynae</taxon>
        <taxon>Araneoidea</taxon>
        <taxon>Araneidae</taxon>
        <taxon>Caerostris</taxon>
    </lineage>
</organism>
<evidence type="ECO:0000313" key="2">
    <source>
        <dbReference type="Proteomes" id="UP001054837"/>
    </source>
</evidence>
<protein>
    <submittedName>
        <fullName evidence="1">Uncharacterized protein</fullName>
    </submittedName>
</protein>
<gene>
    <name evidence="1" type="ORF">CDAR_573961</name>
</gene>
<dbReference type="AlphaFoldDB" id="A0AAV4T901"/>
<accession>A0AAV4T901</accession>
<proteinExistence type="predicted"/>